<protein>
    <submittedName>
        <fullName evidence="3">Uncharacterized protein</fullName>
    </submittedName>
</protein>
<dbReference type="EMBL" id="JNBR01001386">
    <property type="protein sequence ID" value="OQR88305.1"/>
    <property type="molecule type" value="Genomic_DNA"/>
</dbReference>
<dbReference type="PANTHER" id="PTHR31142:SF3">
    <property type="entry name" value="THH1_TOM1_TOM3 DOMAIN-CONTAINING PROTEIN"/>
    <property type="match status" value="1"/>
</dbReference>
<feature type="transmembrane region" description="Helical" evidence="2">
    <location>
        <begin position="277"/>
        <end position="294"/>
    </location>
</feature>
<feature type="transmembrane region" description="Helical" evidence="2">
    <location>
        <begin position="54"/>
        <end position="78"/>
    </location>
</feature>
<dbReference type="Proteomes" id="UP000243579">
    <property type="component" value="Unassembled WGS sequence"/>
</dbReference>
<reference evidence="3 4" key="1">
    <citation type="journal article" date="2014" name="Genome Biol. Evol.">
        <title>The secreted proteins of Achlya hypogyna and Thraustotheca clavata identify the ancestral oomycete secretome and reveal gene acquisitions by horizontal gene transfer.</title>
        <authorList>
            <person name="Misner I."/>
            <person name="Blouin N."/>
            <person name="Leonard G."/>
            <person name="Richards T.A."/>
            <person name="Lane C.E."/>
        </authorList>
    </citation>
    <scope>NUCLEOTIDE SEQUENCE [LARGE SCALE GENOMIC DNA]</scope>
    <source>
        <strain evidence="3 4">ATCC 48635</strain>
    </source>
</reference>
<dbReference type="OrthoDB" id="19798at2759"/>
<feature type="transmembrane region" description="Helical" evidence="2">
    <location>
        <begin position="173"/>
        <end position="191"/>
    </location>
</feature>
<keyword evidence="2" id="KW-0812">Transmembrane</keyword>
<feature type="transmembrane region" description="Helical" evidence="2">
    <location>
        <begin position="144"/>
        <end position="167"/>
    </location>
</feature>
<dbReference type="InterPro" id="IPR040226">
    <property type="entry name" value="THH1/TOM1/TOM3"/>
</dbReference>
<organism evidence="3 4">
    <name type="scientific">Achlya hypogyna</name>
    <name type="common">Oomycete</name>
    <name type="synonym">Protoachlya hypogyna</name>
    <dbReference type="NCBI Taxonomy" id="1202772"/>
    <lineage>
        <taxon>Eukaryota</taxon>
        <taxon>Sar</taxon>
        <taxon>Stramenopiles</taxon>
        <taxon>Oomycota</taxon>
        <taxon>Saprolegniomycetes</taxon>
        <taxon>Saprolegniales</taxon>
        <taxon>Achlyaceae</taxon>
        <taxon>Achlya</taxon>
    </lineage>
</organism>
<keyword evidence="4" id="KW-1185">Reference proteome</keyword>
<proteinExistence type="predicted"/>
<dbReference type="AlphaFoldDB" id="A0A1V9YRB3"/>
<name>A0A1V9YRB3_ACHHY</name>
<feature type="transmembrane region" description="Helical" evidence="2">
    <location>
        <begin position="6"/>
        <end position="27"/>
    </location>
</feature>
<feature type="transmembrane region" description="Helical" evidence="2">
    <location>
        <begin position="231"/>
        <end position="257"/>
    </location>
</feature>
<feature type="transmembrane region" description="Helical" evidence="2">
    <location>
        <begin position="98"/>
        <end position="123"/>
    </location>
</feature>
<evidence type="ECO:0000313" key="3">
    <source>
        <dbReference type="EMBL" id="OQR88305.1"/>
    </source>
</evidence>
<dbReference type="PANTHER" id="PTHR31142">
    <property type="entry name" value="TOBAMOVIRUS MULTIPLICATION PROTEIN 1-LIKE ISOFORM X1"/>
    <property type="match status" value="1"/>
</dbReference>
<keyword evidence="2" id="KW-1133">Transmembrane helix</keyword>
<keyword evidence="2" id="KW-0472">Membrane</keyword>
<accession>A0A1V9YRB3</accession>
<feature type="compositionally biased region" description="Low complexity" evidence="1">
    <location>
        <begin position="332"/>
        <end position="345"/>
    </location>
</feature>
<feature type="region of interest" description="Disordered" evidence="1">
    <location>
        <begin position="305"/>
        <end position="345"/>
    </location>
</feature>
<comment type="caution">
    <text evidence="3">The sequence shown here is derived from an EMBL/GenBank/DDBJ whole genome shotgun (WGS) entry which is preliminary data.</text>
</comment>
<gene>
    <name evidence="3" type="ORF">ACHHYP_06973</name>
</gene>
<evidence type="ECO:0000256" key="1">
    <source>
        <dbReference type="SAM" id="MobiDB-lite"/>
    </source>
</evidence>
<evidence type="ECO:0000256" key="2">
    <source>
        <dbReference type="SAM" id="Phobius"/>
    </source>
</evidence>
<evidence type="ECO:0000313" key="4">
    <source>
        <dbReference type="Proteomes" id="UP000243579"/>
    </source>
</evidence>
<sequence length="345" mass="38147">MVDVLSWVFLPGIGLFLGLSICAFLALRGESRRAVASELEMGEISAGAETRKRFFVLLLVSAIARLVSLCVDLIALSLSPEGSDLAFLPRKNSTNEDIAWVSSIFSLLPCLLFVSTYSLLILFYAQLCTACYGLSFPFHKGVYVAVNVLLYVGFVVLMFACHSTGAFWKWTEGGLGCFYILGFLAILYYSARLILFFKATHVEDDFFFDMDVSAHSSYRGLTPRQIVVRRIMLICGMCCALFAGLGIYLLCMATARIPSWHDQYRTPSALDPYVFELGVYIASEFVPCALLLYFTHRHTTATSTTHKDDEAHRLLRGPGGDDAPYQYSVRLPRASSSAPGSEASP</sequence>